<reference evidence="3 4" key="1">
    <citation type="submission" date="2018-03" db="EMBL/GenBank/DDBJ databases">
        <title>The ancient ancestry and fast evolution of plastids.</title>
        <authorList>
            <person name="Moore K.R."/>
            <person name="Magnabosco C."/>
            <person name="Momper L."/>
            <person name="Gold D.A."/>
            <person name="Bosak T."/>
            <person name="Fournier G.P."/>
        </authorList>
    </citation>
    <scope>NUCLEOTIDE SEQUENCE [LARGE SCALE GENOMIC DNA]</scope>
    <source>
        <strain evidence="3 4">CCALA 037</strain>
    </source>
</reference>
<organism evidence="3 4">
    <name type="scientific">Chamaesiphon polymorphus CCALA 037</name>
    <dbReference type="NCBI Taxonomy" id="2107692"/>
    <lineage>
        <taxon>Bacteria</taxon>
        <taxon>Bacillati</taxon>
        <taxon>Cyanobacteriota</taxon>
        <taxon>Cyanophyceae</taxon>
        <taxon>Gomontiellales</taxon>
        <taxon>Chamaesiphonaceae</taxon>
        <taxon>Chamaesiphon</taxon>
    </lineage>
</organism>
<dbReference type="EMBL" id="PVWO01000655">
    <property type="protein sequence ID" value="PSB40958.1"/>
    <property type="molecule type" value="Genomic_DNA"/>
</dbReference>
<dbReference type="InterPro" id="IPR001242">
    <property type="entry name" value="Condensation_dom"/>
</dbReference>
<dbReference type="GO" id="GO:0008610">
    <property type="term" value="P:lipid biosynthetic process"/>
    <property type="evidence" value="ECO:0007669"/>
    <property type="project" value="UniProtKB-ARBA"/>
</dbReference>
<dbReference type="Gene3D" id="3.30.559.10">
    <property type="entry name" value="Chloramphenicol acetyltransferase-like domain"/>
    <property type="match status" value="1"/>
</dbReference>
<comment type="caution">
    <text evidence="3">The sequence shown here is derived from an EMBL/GenBank/DDBJ whole genome shotgun (WGS) entry which is preliminary data.</text>
</comment>
<gene>
    <name evidence="3" type="ORF">C7B77_27825</name>
</gene>
<feature type="non-terminal residue" evidence="3">
    <location>
        <position position="425"/>
    </location>
</feature>
<name>A0A2T1F7R7_9CYAN</name>
<dbReference type="InterPro" id="IPR023213">
    <property type="entry name" value="CAT-like_dom_sf"/>
</dbReference>
<sequence>MKTIKEFLSELANLDVKLWLEPNHKNDNSRDFSLRCNSPAGVITPQIREQLVERKVEIINFLQQVDIRSKSTLPTIEPMADETLPLPLSFAQERLWFLNQLEGASATYNMPAAVRISGNSDINALQQALTEIVRRHQVLRTSFHTVDDRPIQVIHPATTLKIQAIDLQALAPIDRSTEYQAAIEKEALIPFDLETAPLIRCSLLLLSATEQVLLLTMHHIISDGWSIGVLIQELAFLYPAFCAGSPSPLPELPIQYADFALWQRQYLAGSMLETQLDYWQQQLQGAPELLQLPTDRPRPHLQTYRGTTQSFTLSADLNQQLQSLSRESGTTLFMTLAAAFSTLLYRYSGQSDLVLGTPIANRNRREIESLIGFFVNTLVLRTRFEDNPSFAQLLTQVREITLQAYEHQDVPFEQVVEALKPQRSL</sequence>
<dbReference type="SUPFAM" id="SSF52777">
    <property type="entry name" value="CoA-dependent acyltransferases"/>
    <property type="match status" value="2"/>
</dbReference>
<feature type="domain" description="TubC N-terminal docking" evidence="2">
    <location>
        <begin position="4"/>
        <end position="64"/>
    </location>
</feature>
<evidence type="ECO:0000313" key="3">
    <source>
        <dbReference type="EMBL" id="PSB40958.1"/>
    </source>
</evidence>
<protein>
    <submittedName>
        <fullName evidence="3">Non-ribosomal peptide synthetase</fullName>
    </submittedName>
</protein>
<proteinExistence type="predicted"/>
<evidence type="ECO:0000313" key="4">
    <source>
        <dbReference type="Proteomes" id="UP000238937"/>
    </source>
</evidence>
<dbReference type="Pfam" id="PF00668">
    <property type="entry name" value="Condensation"/>
    <property type="match status" value="1"/>
</dbReference>
<dbReference type="AlphaFoldDB" id="A0A2T1F7R7"/>
<dbReference type="Proteomes" id="UP000238937">
    <property type="component" value="Unassembled WGS sequence"/>
</dbReference>
<dbReference type="FunFam" id="3.30.559.10:FF:000012">
    <property type="entry name" value="Non-ribosomal peptide synthetase"/>
    <property type="match status" value="1"/>
</dbReference>
<dbReference type="Gene3D" id="3.30.559.30">
    <property type="entry name" value="Nonribosomal peptide synthetase, condensation domain"/>
    <property type="match status" value="1"/>
</dbReference>
<dbReference type="CDD" id="cd19531">
    <property type="entry name" value="LCL_NRPS-like"/>
    <property type="match status" value="1"/>
</dbReference>
<keyword evidence="4" id="KW-1185">Reference proteome</keyword>
<feature type="domain" description="Condensation" evidence="1">
    <location>
        <begin position="86"/>
        <end position="424"/>
    </location>
</feature>
<dbReference type="Gene3D" id="1.10.10.1830">
    <property type="entry name" value="Non-ribosomal peptide synthase, adenylation domain"/>
    <property type="match status" value="1"/>
</dbReference>
<dbReference type="InterPro" id="IPR041464">
    <property type="entry name" value="TubC_N"/>
</dbReference>
<dbReference type="Pfam" id="PF18563">
    <property type="entry name" value="TubC_N"/>
    <property type="match status" value="1"/>
</dbReference>
<evidence type="ECO:0000259" key="2">
    <source>
        <dbReference type="Pfam" id="PF18563"/>
    </source>
</evidence>
<dbReference type="GO" id="GO:0003824">
    <property type="term" value="F:catalytic activity"/>
    <property type="evidence" value="ECO:0007669"/>
    <property type="project" value="InterPro"/>
</dbReference>
<dbReference type="PANTHER" id="PTHR45398:SF1">
    <property type="entry name" value="ENZYME, PUTATIVE (JCVI)-RELATED"/>
    <property type="match status" value="1"/>
</dbReference>
<dbReference type="PANTHER" id="PTHR45398">
    <property type="match status" value="1"/>
</dbReference>
<evidence type="ECO:0000259" key="1">
    <source>
        <dbReference type="Pfam" id="PF00668"/>
    </source>
</evidence>
<dbReference type="InterPro" id="IPR044894">
    <property type="entry name" value="TubC_N_sf"/>
</dbReference>
<accession>A0A2T1F7R7</accession>
<dbReference type="RefSeq" id="WP_245894499.1">
    <property type="nucleotide sequence ID" value="NZ_PVWO01000655.1"/>
</dbReference>